<dbReference type="Gene3D" id="1.10.8.10">
    <property type="entry name" value="DNA helicase RuvA subunit, C-terminal domain"/>
    <property type="match status" value="1"/>
</dbReference>
<evidence type="ECO:0000313" key="3">
    <source>
        <dbReference type="EMBL" id="KAJ8787293.1"/>
    </source>
</evidence>
<dbReference type="SMART" id="SM00165">
    <property type="entry name" value="UBA"/>
    <property type="match status" value="1"/>
</dbReference>
<dbReference type="InterPro" id="IPR041928">
    <property type="entry name" value="UBA_UBAC2"/>
</dbReference>
<accession>A0AB34H4W7</accession>
<comment type="caution">
    <text evidence="3">The sequence shown here is derived from an EMBL/GenBank/DDBJ whole genome shotgun (WGS) entry which is preliminary data.</text>
</comment>
<gene>
    <name evidence="3" type="ORF">J1605_005879</name>
</gene>
<dbReference type="EMBL" id="JAIQCJ010001822">
    <property type="protein sequence ID" value="KAJ8787293.1"/>
    <property type="molecule type" value="Genomic_DNA"/>
</dbReference>
<feature type="region of interest" description="Disordered" evidence="1">
    <location>
        <begin position="85"/>
        <end position="108"/>
    </location>
</feature>
<proteinExistence type="predicted"/>
<dbReference type="InterPro" id="IPR009060">
    <property type="entry name" value="UBA-like_sf"/>
</dbReference>
<evidence type="ECO:0000256" key="1">
    <source>
        <dbReference type="SAM" id="MobiDB-lite"/>
    </source>
</evidence>
<sequence>MNLEEALCAGNAFLLTPDITPSGAARPGHPRQTQALLPQGRGAAAALLCVCSNPCSASPGFRTRLGVSGERTPVQLEAVAGSPAWYQRRGEAHTASAPGYESDERRQPGPLRYGGKEKLSALSHSLEEHRTEVARLMEMGFSRGDALEALRASNNDLNVATNFLLQH</sequence>
<dbReference type="InterPro" id="IPR015940">
    <property type="entry name" value="UBA"/>
</dbReference>
<keyword evidence="4" id="KW-1185">Reference proteome</keyword>
<dbReference type="CDD" id="cd14305">
    <property type="entry name" value="UBA_UBAC2"/>
    <property type="match status" value="1"/>
</dbReference>
<evidence type="ECO:0000313" key="4">
    <source>
        <dbReference type="Proteomes" id="UP001159641"/>
    </source>
</evidence>
<protein>
    <recommendedName>
        <fullName evidence="2">UBA domain-containing protein</fullName>
    </recommendedName>
</protein>
<dbReference type="PROSITE" id="PS50030">
    <property type="entry name" value="UBA"/>
    <property type="match status" value="1"/>
</dbReference>
<reference evidence="3 4" key="1">
    <citation type="submission" date="2022-11" db="EMBL/GenBank/DDBJ databases">
        <title>Whole genome sequence of Eschrichtius robustus ER-17-0199.</title>
        <authorList>
            <person name="Bruniche-Olsen A."/>
            <person name="Black A.N."/>
            <person name="Fields C.J."/>
            <person name="Walden K."/>
            <person name="Dewoody J.A."/>
        </authorList>
    </citation>
    <scope>NUCLEOTIDE SEQUENCE [LARGE SCALE GENOMIC DNA]</scope>
    <source>
        <strain evidence="3">ER-17-0199</strain>
        <tissue evidence="3">Blubber</tissue>
    </source>
</reference>
<dbReference type="Proteomes" id="UP001159641">
    <property type="component" value="Unassembled WGS sequence"/>
</dbReference>
<organism evidence="3 4">
    <name type="scientific">Eschrichtius robustus</name>
    <name type="common">California gray whale</name>
    <name type="synonym">Eschrichtius gibbosus</name>
    <dbReference type="NCBI Taxonomy" id="9764"/>
    <lineage>
        <taxon>Eukaryota</taxon>
        <taxon>Metazoa</taxon>
        <taxon>Chordata</taxon>
        <taxon>Craniata</taxon>
        <taxon>Vertebrata</taxon>
        <taxon>Euteleostomi</taxon>
        <taxon>Mammalia</taxon>
        <taxon>Eutheria</taxon>
        <taxon>Laurasiatheria</taxon>
        <taxon>Artiodactyla</taxon>
        <taxon>Whippomorpha</taxon>
        <taxon>Cetacea</taxon>
        <taxon>Mysticeti</taxon>
        <taxon>Eschrichtiidae</taxon>
        <taxon>Eschrichtius</taxon>
    </lineage>
</organism>
<dbReference type="SUPFAM" id="SSF46934">
    <property type="entry name" value="UBA-like"/>
    <property type="match status" value="1"/>
</dbReference>
<dbReference type="Pfam" id="PF00627">
    <property type="entry name" value="UBA"/>
    <property type="match status" value="1"/>
</dbReference>
<feature type="domain" description="UBA" evidence="2">
    <location>
        <begin position="125"/>
        <end position="167"/>
    </location>
</feature>
<dbReference type="AlphaFoldDB" id="A0AB34H4W7"/>
<evidence type="ECO:0000259" key="2">
    <source>
        <dbReference type="PROSITE" id="PS50030"/>
    </source>
</evidence>
<name>A0AB34H4W7_ESCRO</name>